<dbReference type="RefSeq" id="WP_345302398.1">
    <property type="nucleotide sequence ID" value="NZ_BAABJE010000005.1"/>
</dbReference>
<evidence type="ECO:0000313" key="2">
    <source>
        <dbReference type="EMBL" id="GAA4788459.1"/>
    </source>
</evidence>
<feature type="chain" id="PRO_5046021784" description="Secreted protein" evidence="1">
    <location>
        <begin position="29"/>
        <end position="134"/>
    </location>
</feature>
<proteinExistence type="predicted"/>
<sequence length="134" mass="14431">MKRLLPTALVVKLSALLLALGASGAASAATEAYIDCSLQSNACFGDAYSDAGPVTFMYQFDYVDIDAIFPADCTNQTHCGFYCPRYPGPLQARLLVFDANFNLVKTTEWVAGLCTQQDILLPGGLSRMQPAPVR</sequence>
<comment type="caution">
    <text evidence="2">The sequence shown here is derived from an EMBL/GenBank/DDBJ whole genome shotgun (WGS) entry which is preliminary data.</text>
</comment>
<keyword evidence="1" id="KW-0732">Signal</keyword>
<evidence type="ECO:0000256" key="1">
    <source>
        <dbReference type="SAM" id="SignalP"/>
    </source>
</evidence>
<protein>
    <recommendedName>
        <fullName evidence="4">Secreted protein</fullName>
    </recommendedName>
</protein>
<feature type="signal peptide" evidence="1">
    <location>
        <begin position="1"/>
        <end position="28"/>
    </location>
</feature>
<name>A0ABP9B2S9_9GAMM</name>
<reference evidence="3" key="1">
    <citation type="journal article" date="2019" name="Int. J. Syst. Evol. Microbiol.">
        <title>The Global Catalogue of Microorganisms (GCM) 10K type strain sequencing project: providing services to taxonomists for standard genome sequencing and annotation.</title>
        <authorList>
            <consortium name="The Broad Institute Genomics Platform"/>
            <consortium name="The Broad Institute Genome Sequencing Center for Infectious Disease"/>
            <person name="Wu L."/>
            <person name="Ma J."/>
        </authorList>
    </citation>
    <scope>NUCLEOTIDE SEQUENCE [LARGE SCALE GENOMIC DNA]</scope>
    <source>
        <strain evidence="3">JCM 18204</strain>
    </source>
</reference>
<gene>
    <name evidence="2" type="ORF">GCM10023307_11910</name>
</gene>
<dbReference type="Proteomes" id="UP001499959">
    <property type="component" value="Unassembled WGS sequence"/>
</dbReference>
<keyword evidence="3" id="KW-1185">Reference proteome</keyword>
<evidence type="ECO:0008006" key="4">
    <source>
        <dbReference type="Google" id="ProtNLM"/>
    </source>
</evidence>
<dbReference type="EMBL" id="BAABJE010000005">
    <property type="protein sequence ID" value="GAA4788459.1"/>
    <property type="molecule type" value="Genomic_DNA"/>
</dbReference>
<accession>A0ABP9B2S9</accession>
<organism evidence="2 3">
    <name type="scientific">Lysobacter hankyongensis</name>
    <dbReference type="NCBI Taxonomy" id="1176535"/>
    <lineage>
        <taxon>Bacteria</taxon>
        <taxon>Pseudomonadati</taxon>
        <taxon>Pseudomonadota</taxon>
        <taxon>Gammaproteobacteria</taxon>
        <taxon>Lysobacterales</taxon>
        <taxon>Lysobacteraceae</taxon>
        <taxon>Lysobacter</taxon>
    </lineage>
</organism>
<evidence type="ECO:0000313" key="3">
    <source>
        <dbReference type="Proteomes" id="UP001499959"/>
    </source>
</evidence>